<evidence type="ECO:0000256" key="2">
    <source>
        <dbReference type="ARBA" id="ARBA00022670"/>
    </source>
</evidence>
<keyword evidence="3" id="KW-0227">DNA damage</keyword>
<dbReference type="InterPro" id="IPR036590">
    <property type="entry name" value="SRAP-like"/>
</dbReference>
<dbReference type="EMBL" id="CAJZAH010000002">
    <property type="protein sequence ID" value="CAG9175853.1"/>
    <property type="molecule type" value="Genomic_DNA"/>
</dbReference>
<dbReference type="RefSeq" id="WP_224042434.1">
    <property type="nucleotide sequence ID" value="NZ_CAJZAH010000002.1"/>
</dbReference>
<keyword evidence="2 8" id="KW-0645">Protease</keyword>
<dbReference type="PANTHER" id="PTHR13604:SF0">
    <property type="entry name" value="ABASIC SITE PROCESSING PROTEIN HMCES"/>
    <property type="match status" value="1"/>
</dbReference>
<comment type="similarity">
    <text evidence="1 8">Belongs to the SOS response-associated peptidase family.</text>
</comment>
<keyword evidence="7" id="KW-0456">Lyase</keyword>
<evidence type="ECO:0000256" key="9">
    <source>
        <dbReference type="SAM" id="Coils"/>
    </source>
</evidence>
<keyword evidence="5" id="KW-0190">Covalent protein-DNA linkage</keyword>
<keyword evidence="4 8" id="KW-0378">Hydrolase</keyword>
<proteinExistence type="inferred from homology"/>
<keyword evidence="6" id="KW-0238">DNA-binding</keyword>
<protein>
    <recommendedName>
        <fullName evidence="8">Abasic site processing protein</fullName>
        <ecNumber evidence="8">3.4.-.-</ecNumber>
    </recommendedName>
</protein>
<evidence type="ECO:0000256" key="8">
    <source>
        <dbReference type="RuleBase" id="RU364100"/>
    </source>
</evidence>
<evidence type="ECO:0000256" key="3">
    <source>
        <dbReference type="ARBA" id="ARBA00022763"/>
    </source>
</evidence>
<evidence type="ECO:0000313" key="10">
    <source>
        <dbReference type="EMBL" id="CAG9175853.1"/>
    </source>
</evidence>
<gene>
    <name evidence="10" type="ORF">LMG21510_02987</name>
</gene>
<evidence type="ECO:0000313" key="11">
    <source>
        <dbReference type="Proteomes" id="UP000721236"/>
    </source>
</evidence>
<evidence type="ECO:0000256" key="6">
    <source>
        <dbReference type="ARBA" id="ARBA00023125"/>
    </source>
</evidence>
<accession>A0ABM8X7D7</accession>
<dbReference type="InterPro" id="IPR003738">
    <property type="entry name" value="SRAP"/>
</dbReference>
<keyword evidence="11" id="KW-1185">Reference proteome</keyword>
<evidence type="ECO:0000256" key="7">
    <source>
        <dbReference type="ARBA" id="ARBA00023239"/>
    </source>
</evidence>
<dbReference type="Proteomes" id="UP000721236">
    <property type="component" value="Unassembled WGS sequence"/>
</dbReference>
<evidence type="ECO:0000256" key="5">
    <source>
        <dbReference type="ARBA" id="ARBA00023124"/>
    </source>
</evidence>
<name>A0ABM8X7D7_9BURK</name>
<organism evidence="10 11">
    <name type="scientific">Cupriavidus respiraculi</name>
    <dbReference type="NCBI Taxonomy" id="195930"/>
    <lineage>
        <taxon>Bacteria</taxon>
        <taxon>Pseudomonadati</taxon>
        <taxon>Pseudomonadota</taxon>
        <taxon>Betaproteobacteria</taxon>
        <taxon>Burkholderiales</taxon>
        <taxon>Burkholderiaceae</taxon>
        <taxon>Cupriavidus</taxon>
    </lineage>
</organism>
<reference evidence="10 11" key="1">
    <citation type="submission" date="2021-08" db="EMBL/GenBank/DDBJ databases">
        <authorList>
            <person name="Peeters C."/>
        </authorList>
    </citation>
    <scope>NUCLEOTIDE SEQUENCE [LARGE SCALE GENOMIC DNA]</scope>
    <source>
        <strain evidence="10 11">LMG 21510</strain>
    </source>
</reference>
<evidence type="ECO:0000256" key="4">
    <source>
        <dbReference type="ARBA" id="ARBA00022801"/>
    </source>
</evidence>
<keyword evidence="9" id="KW-0175">Coiled coil</keyword>
<dbReference type="SUPFAM" id="SSF143081">
    <property type="entry name" value="BB1717-like"/>
    <property type="match status" value="1"/>
</dbReference>
<evidence type="ECO:0000256" key="1">
    <source>
        <dbReference type="ARBA" id="ARBA00008136"/>
    </source>
</evidence>
<dbReference type="PANTHER" id="PTHR13604">
    <property type="entry name" value="DC12-RELATED"/>
    <property type="match status" value="1"/>
</dbReference>
<dbReference type="Pfam" id="PF02586">
    <property type="entry name" value="SRAP"/>
    <property type="match status" value="1"/>
</dbReference>
<feature type="coiled-coil region" evidence="9">
    <location>
        <begin position="74"/>
        <end position="134"/>
    </location>
</feature>
<sequence>MCYSAQIEADFRRFSREYGAVLSFERFVELFWTRRRDGGWHRIPKAMRAALAQPRDERERELAGLVEAGDRELANAFEAELFQQRTRLAEAERALAARITKKAENDRRIAADKIARAQRNLADLRRTAPAADDARIFPGHYAPVMVVKDGQRKLVPMRYQCRLPGWTEEMEKRKPGTYNARRDALEGAWRELFGYRHGILVVNAFFENVPRHRVEHRELREGERPQNVVLEFRPRPAREMLVACLWSFHKGRDGEPDLFSFAAITDEPPPEVAAAGHDRCIVPIRRENLDAWLDPDPRDLASLHAILADREPAVLEHRLAA</sequence>
<dbReference type="Gene3D" id="3.90.1680.10">
    <property type="entry name" value="SOS response associated peptidase-like"/>
    <property type="match status" value="1"/>
</dbReference>
<comment type="caution">
    <text evidence="10">The sequence shown here is derived from an EMBL/GenBank/DDBJ whole genome shotgun (WGS) entry which is preliminary data.</text>
</comment>
<dbReference type="EC" id="3.4.-.-" evidence="8"/>